<evidence type="ECO:0000256" key="6">
    <source>
        <dbReference type="ARBA" id="ARBA00023157"/>
    </source>
</evidence>
<evidence type="ECO:0000313" key="12">
    <source>
        <dbReference type="EnsemblMetazoa" id="ASIC000163-PA"/>
    </source>
</evidence>
<dbReference type="Gene3D" id="2.40.10.10">
    <property type="entry name" value="Trypsin-like serine proteases"/>
    <property type="match status" value="2"/>
</dbReference>
<keyword evidence="4 9" id="KW-0732">Signal</keyword>
<proteinExistence type="inferred from homology"/>
<evidence type="ECO:0000256" key="4">
    <source>
        <dbReference type="ARBA" id="ARBA00022729"/>
    </source>
</evidence>
<dbReference type="InterPro" id="IPR001314">
    <property type="entry name" value="Peptidase_S1A"/>
</dbReference>
<dbReference type="OMA" id="VIGRANC"/>
<organism evidence="11">
    <name type="scientific">Anopheles sinensis</name>
    <name type="common">Mosquito</name>
    <dbReference type="NCBI Taxonomy" id="74873"/>
    <lineage>
        <taxon>Eukaryota</taxon>
        <taxon>Metazoa</taxon>
        <taxon>Ecdysozoa</taxon>
        <taxon>Arthropoda</taxon>
        <taxon>Hexapoda</taxon>
        <taxon>Insecta</taxon>
        <taxon>Pterygota</taxon>
        <taxon>Neoptera</taxon>
        <taxon>Endopterygota</taxon>
        <taxon>Diptera</taxon>
        <taxon>Nematocera</taxon>
        <taxon>Culicoidea</taxon>
        <taxon>Culicidae</taxon>
        <taxon>Anophelinae</taxon>
        <taxon>Anopheles</taxon>
    </lineage>
</organism>
<dbReference type="GO" id="GO:0005576">
    <property type="term" value="C:extracellular region"/>
    <property type="evidence" value="ECO:0007669"/>
    <property type="project" value="UniProtKB-SubCell"/>
</dbReference>
<feature type="domain" description="Peptidase S1" evidence="10">
    <location>
        <begin position="93"/>
        <end position="348"/>
    </location>
</feature>
<dbReference type="GO" id="GO:0045087">
    <property type="term" value="P:innate immune response"/>
    <property type="evidence" value="ECO:0007669"/>
    <property type="project" value="UniProtKB-KW"/>
</dbReference>
<accession>A0A084V9Y5</accession>
<dbReference type="SMART" id="SM00020">
    <property type="entry name" value="Tryp_SPc"/>
    <property type="match status" value="1"/>
</dbReference>
<dbReference type="AlphaFoldDB" id="A0A084V9Y5"/>
<keyword evidence="6" id="KW-1015">Disulfide bond</keyword>
<evidence type="ECO:0000256" key="8">
    <source>
        <dbReference type="ARBA" id="ARBA00024195"/>
    </source>
</evidence>
<dbReference type="VEuPathDB" id="VectorBase:ASIS004655"/>
<dbReference type="EMBL" id="ATLV01000833">
    <property type="status" value="NOT_ANNOTATED_CDS"/>
    <property type="molecule type" value="Genomic_DNA"/>
</dbReference>
<feature type="signal peptide" evidence="9">
    <location>
        <begin position="1"/>
        <end position="18"/>
    </location>
</feature>
<keyword evidence="13" id="KW-1185">Reference proteome</keyword>
<evidence type="ECO:0000313" key="11">
    <source>
        <dbReference type="EMBL" id="KFB34779.1"/>
    </source>
</evidence>
<dbReference type="EnsemblMetazoa" id="ASIC000163-RA">
    <property type="protein sequence ID" value="ASIC000163-PA"/>
    <property type="gene ID" value="ASIC000163"/>
</dbReference>
<dbReference type="VEuPathDB" id="VectorBase:ASIC000163"/>
<reference evidence="12" key="2">
    <citation type="submission" date="2020-05" db="UniProtKB">
        <authorList>
            <consortium name="EnsemblMetazoa"/>
        </authorList>
    </citation>
    <scope>IDENTIFICATION</scope>
</reference>
<keyword evidence="3" id="KW-0399">Innate immunity</keyword>
<keyword evidence="2" id="KW-0964">Secreted</keyword>
<sequence>MRAFVIFVILVLALVIHGELGNNELKCAGGICVAKALCPNGTYIGNAEFAQQQNIITVRIDDYDDCEDYLLTCCKTSASEIDVDPQFRKFGELCGQTNEDGLFYNLHSNETVAQYGEFPWVAYILQLEETSSSTIFVCGGTLIHPRHVLTTAHNVDGKSNLIARFGEWDKGTDKELYPHQDSKVIDIITHGSYKLSPIQNDIALLFLEKEVLYQPHIQPICLPQEFNVFDGQRCIANGWGTVKGVYATILKKISLPVVPRARCERMFQYALVDPSFHLPNGFLCAGGEANVDTCKGDGGSPLACRQPDGNFVLAGIVSWGIGCGGQDRPGVYVSNISYHLNLFVELDA</sequence>
<evidence type="ECO:0000256" key="3">
    <source>
        <dbReference type="ARBA" id="ARBA00022588"/>
    </source>
</evidence>
<evidence type="ECO:0000256" key="2">
    <source>
        <dbReference type="ARBA" id="ARBA00022525"/>
    </source>
</evidence>
<feature type="chain" id="PRO_5001783247" evidence="9">
    <location>
        <begin position="19"/>
        <end position="348"/>
    </location>
</feature>
<evidence type="ECO:0000256" key="5">
    <source>
        <dbReference type="ARBA" id="ARBA00022859"/>
    </source>
</evidence>
<evidence type="ECO:0000256" key="9">
    <source>
        <dbReference type="SAM" id="SignalP"/>
    </source>
</evidence>
<dbReference type="PANTHER" id="PTHR24258">
    <property type="entry name" value="SERINE PROTEASE-RELATED"/>
    <property type="match status" value="1"/>
</dbReference>
<dbReference type="InterPro" id="IPR009003">
    <property type="entry name" value="Peptidase_S1_PA"/>
</dbReference>
<gene>
    <name evidence="11" type="ORF">ZHAS_00000163</name>
</gene>
<dbReference type="FunFam" id="2.40.10.10:FF:000002">
    <property type="entry name" value="Transmembrane protease serine"/>
    <property type="match status" value="1"/>
</dbReference>
<keyword evidence="5" id="KW-0391">Immunity</keyword>
<dbReference type="PROSITE" id="PS50240">
    <property type="entry name" value="TRYPSIN_DOM"/>
    <property type="match status" value="1"/>
</dbReference>
<evidence type="ECO:0000259" key="10">
    <source>
        <dbReference type="PROSITE" id="PS50240"/>
    </source>
</evidence>
<dbReference type="GO" id="GO:0004252">
    <property type="term" value="F:serine-type endopeptidase activity"/>
    <property type="evidence" value="ECO:0007669"/>
    <property type="project" value="InterPro"/>
</dbReference>
<dbReference type="InterPro" id="IPR001254">
    <property type="entry name" value="Trypsin_dom"/>
</dbReference>
<dbReference type="EMBL" id="KE523910">
    <property type="protein sequence ID" value="KFB34779.1"/>
    <property type="molecule type" value="Genomic_DNA"/>
</dbReference>
<keyword evidence="7" id="KW-0325">Glycoprotein</keyword>
<evidence type="ECO:0000256" key="1">
    <source>
        <dbReference type="ARBA" id="ARBA00004613"/>
    </source>
</evidence>
<dbReference type="OrthoDB" id="5949700at2759"/>
<dbReference type="FunFam" id="2.40.10.10:FF:000028">
    <property type="entry name" value="Serine protease easter"/>
    <property type="match status" value="1"/>
</dbReference>
<dbReference type="STRING" id="74873.A0A084V9Y5"/>
<evidence type="ECO:0000313" key="13">
    <source>
        <dbReference type="Proteomes" id="UP000030765"/>
    </source>
</evidence>
<comment type="subcellular location">
    <subcellularLocation>
        <location evidence="1">Secreted</location>
    </subcellularLocation>
</comment>
<dbReference type="Proteomes" id="UP000030765">
    <property type="component" value="Unassembled WGS sequence"/>
</dbReference>
<dbReference type="InterPro" id="IPR043504">
    <property type="entry name" value="Peptidase_S1_PA_chymotrypsin"/>
</dbReference>
<dbReference type="SUPFAM" id="SSF50494">
    <property type="entry name" value="Trypsin-like serine proteases"/>
    <property type="match status" value="1"/>
</dbReference>
<dbReference type="PANTHER" id="PTHR24258:SF129">
    <property type="entry name" value="LP15124P-RELATED"/>
    <property type="match status" value="1"/>
</dbReference>
<name>A0A084V9Y5_ANOSI</name>
<dbReference type="CDD" id="cd00190">
    <property type="entry name" value="Tryp_SPc"/>
    <property type="match status" value="1"/>
</dbReference>
<reference evidence="11 13" key="1">
    <citation type="journal article" date="2014" name="BMC Genomics">
        <title>Genome sequence of Anopheles sinensis provides insight into genetics basis of mosquito competence for malaria parasites.</title>
        <authorList>
            <person name="Zhou D."/>
            <person name="Zhang D."/>
            <person name="Ding G."/>
            <person name="Shi L."/>
            <person name="Hou Q."/>
            <person name="Ye Y."/>
            <person name="Xu Y."/>
            <person name="Zhou H."/>
            <person name="Xiong C."/>
            <person name="Li S."/>
            <person name="Yu J."/>
            <person name="Hong S."/>
            <person name="Yu X."/>
            <person name="Zou P."/>
            <person name="Chen C."/>
            <person name="Chang X."/>
            <person name="Wang W."/>
            <person name="Lv Y."/>
            <person name="Sun Y."/>
            <person name="Ma L."/>
            <person name="Shen B."/>
            <person name="Zhu C."/>
        </authorList>
    </citation>
    <scope>NUCLEOTIDE SEQUENCE [LARGE SCALE GENOMIC DNA]</scope>
</reference>
<dbReference type="GO" id="GO:0006508">
    <property type="term" value="P:proteolysis"/>
    <property type="evidence" value="ECO:0007669"/>
    <property type="project" value="InterPro"/>
</dbReference>
<dbReference type="PRINTS" id="PR00722">
    <property type="entry name" value="CHYMOTRYPSIN"/>
</dbReference>
<dbReference type="Pfam" id="PF00089">
    <property type="entry name" value="Trypsin"/>
    <property type="match status" value="1"/>
</dbReference>
<protein>
    <submittedName>
        <fullName evidence="11">AGAP010730-PA-like protein</fullName>
    </submittedName>
</protein>
<evidence type="ECO:0000256" key="7">
    <source>
        <dbReference type="ARBA" id="ARBA00023180"/>
    </source>
</evidence>
<comment type="similarity">
    <text evidence="8">Belongs to the peptidase S1 family. CLIP subfamily.</text>
</comment>